<dbReference type="Proteomes" id="UP000789405">
    <property type="component" value="Unassembled WGS sequence"/>
</dbReference>
<sequence>IDEPLPSSTQQEKKYIMNYKNIFDSVKELLSKEDIANSCIFNYQPRYINYE</sequence>
<reference evidence="1" key="1">
    <citation type="submission" date="2021-06" db="EMBL/GenBank/DDBJ databases">
        <authorList>
            <person name="Kallberg Y."/>
            <person name="Tangrot J."/>
            <person name="Rosling A."/>
        </authorList>
    </citation>
    <scope>NUCLEOTIDE SEQUENCE</scope>
    <source>
        <strain evidence="1">MA453B</strain>
    </source>
</reference>
<accession>A0A9N9KE84</accession>
<proteinExistence type="predicted"/>
<gene>
    <name evidence="1" type="ORF">DERYTH_LOCUS27206</name>
</gene>
<evidence type="ECO:0000313" key="2">
    <source>
        <dbReference type="Proteomes" id="UP000789405"/>
    </source>
</evidence>
<feature type="non-terminal residue" evidence="1">
    <location>
        <position position="51"/>
    </location>
</feature>
<evidence type="ECO:0000313" key="1">
    <source>
        <dbReference type="EMBL" id="CAG8821880.1"/>
    </source>
</evidence>
<dbReference type="EMBL" id="CAJVPY010061328">
    <property type="protein sequence ID" value="CAG8821880.1"/>
    <property type="molecule type" value="Genomic_DNA"/>
</dbReference>
<feature type="non-terminal residue" evidence="1">
    <location>
        <position position="1"/>
    </location>
</feature>
<organism evidence="1 2">
    <name type="scientific">Dentiscutata erythropus</name>
    <dbReference type="NCBI Taxonomy" id="1348616"/>
    <lineage>
        <taxon>Eukaryota</taxon>
        <taxon>Fungi</taxon>
        <taxon>Fungi incertae sedis</taxon>
        <taxon>Mucoromycota</taxon>
        <taxon>Glomeromycotina</taxon>
        <taxon>Glomeromycetes</taxon>
        <taxon>Diversisporales</taxon>
        <taxon>Gigasporaceae</taxon>
        <taxon>Dentiscutata</taxon>
    </lineage>
</organism>
<dbReference type="AlphaFoldDB" id="A0A9N9KE84"/>
<protein>
    <submittedName>
        <fullName evidence="1">9009_t:CDS:1</fullName>
    </submittedName>
</protein>
<keyword evidence="2" id="KW-1185">Reference proteome</keyword>
<comment type="caution">
    <text evidence="1">The sequence shown here is derived from an EMBL/GenBank/DDBJ whole genome shotgun (WGS) entry which is preliminary data.</text>
</comment>
<name>A0A9N9KE84_9GLOM</name>